<keyword evidence="2" id="KW-1185">Reference proteome</keyword>
<evidence type="ECO:0000313" key="1">
    <source>
        <dbReference type="EMBL" id="TFK11263.1"/>
    </source>
</evidence>
<gene>
    <name evidence="1" type="ORF">DR999_PMT05487</name>
</gene>
<comment type="caution">
    <text evidence="1">The sequence shown here is derived from an EMBL/GenBank/DDBJ whole genome shotgun (WGS) entry which is preliminary data.</text>
</comment>
<dbReference type="GO" id="GO:0007229">
    <property type="term" value="P:integrin-mediated signaling pathway"/>
    <property type="evidence" value="ECO:0007669"/>
    <property type="project" value="UniProtKB-KW"/>
</dbReference>
<dbReference type="EMBL" id="QXTE01000034">
    <property type="protein sequence ID" value="TFK11263.1"/>
    <property type="molecule type" value="Genomic_DNA"/>
</dbReference>
<protein>
    <submittedName>
        <fullName evidence="1">Integrin alpha-3</fullName>
    </submittedName>
</protein>
<proteinExistence type="predicted"/>
<organism evidence="1 2">
    <name type="scientific">Platysternon megacephalum</name>
    <name type="common">big-headed turtle</name>
    <dbReference type="NCBI Taxonomy" id="55544"/>
    <lineage>
        <taxon>Eukaryota</taxon>
        <taxon>Metazoa</taxon>
        <taxon>Chordata</taxon>
        <taxon>Craniata</taxon>
        <taxon>Vertebrata</taxon>
        <taxon>Euteleostomi</taxon>
        <taxon>Archelosauria</taxon>
        <taxon>Testudinata</taxon>
        <taxon>Testudines</taxon>
        <taxon>Cryptodira</taxon>
        <taxon>Durocryptodira</taxon>
        <taxon>Testudinoidea</taxon>
        <taxon>Platysternidae</taxon>
        <taxon>Platysternon</taxon>
    </lineage>
</organism>
<keyword evidence="1" id="KW-0401">Integrin</keyword>
<name>A0A4D9ESS8_9SAUR</name>
<sequence length="100" mass="10904">MPLVNRKTGSLTLGCVLYHGKPGNSKCKDDNAFLMFNLGGRGIEWGGESELRGKVCPGERSLTYLGKTQSCDGFNSLLPLFTLNAPCPLISLFTYLDTEQ</sequence>
<accession>A0A4D9ESS8</accession>
<dbReference type="AlphaFoldDB" id="A0A4D9ESS8"/>
<reference evidence="1 2" key="1">
    <citation type="submission" date="2019-04" db="EMBL/GenBank/DDBJ databases">
        <title>Draft genome of the big-headed turtle Platysternon megacephalum.</title>
        <authorList>
            <person name="Gong S."/>
        </authorList>
    </citation>
    <scope>NUCLEOTIDE SEQUENCE [LARGE SCALE GENOMIC DNA]</scope>
    <source>
        <strain evidence="1">DO16091913</strain>
        <tissue evidence="1">Muscle</tissue>
    </source>
</reference>
<dbReference type="Proteomes" id="UP000297703">
    <property type="component" value="Unassembled WGS sequence"/>
</dbReference>
<reference evidence="1 2" key="2">
    <citation type="submission" date="2019-04" db="EMBL/GenBank/DDBJ databases">
        <title>The genome sequence of big-headed turtle.</title>
        <authorList>
            <person name="Gong S."/>
        </authorList>
    </citation>
    <scope>NUCLEOTIDE SEQUENCE [LARGE SCALE GENOMIC DNA]</scope>
    <source>
        <strain evidence="1">DO16091913</strain>
        <tissue evidence="1">Muscle</tissue>
    </source>
</reference>
<evidence type="ECO:0000313" key="2">
    <source>
        <dbReference type="Proteomes" id="UP000297703"/>
    </source>
</evidence>